<dbReference type="AlphaFoldDB" id="A0A9D9NJ39"/>
<protein>
    <submittedName>
        <fullName evidence="3">Glycosyltransferase</fullName>
    </submittedName>
</protein>
<dbReference type="EMBL" id="JADIMC010000019">
    <property type="protein sequence ID" value="MBO8475654.1"/>
    <property type="molecule type" value="Genomic_DNA"/>
</dbReference>
<evidence type="ECO:0000313" key="3">
    <source>
        <dbReference type="EMBL" id="MBO8475654.1"/>
    </source>
</evidence>
<dbReference type="Proteomes" id="UP000823598">
    <property type="component" value="Unassembled WGS sequence"/>
</dbReference>
<dbReference type="Pfam" id="PF00535">
    <property type="entry name" value="Glycos_transf_2"/>
    <property type="match status" value="1"/>
</dbReference>
<keyword evidence="1" id="KW-0812">Transmembrane</keyword>
<feature type="domain" description="Glycosyltransferase 2-like" evidence="2">
    <location>
        <begin position="5"/>
        <end position="169"/>
    </location>
</feature>
<gene>
    <name evidence="3" type="ORF">IAB88_01515</name>
</gene>
<dbReference type="InterPro" id="IPR029044">
    <property type="entry name" value="Nucleotide-diphossugar_trans"/>
</dbReference>
<dbReference type="SUPFAM" id="SSF53448">
    <property type="entry name" value="Nucleotide-diphospho-sugar transferases"/>
    <property type="match status" value="1"/>
</dbReference>
<dbReference type="PANTHER" id="PTHR43685:SF2">
    <property type="entry name" value="GLYCOSYLTRANSFERASE 2-LIKE DOMAIN-CONTAINING PROTEIN"/>
    <property type="match status" value="1"/>
</dbReference>
<comment type="caution">
    <text evidence="3">The sequence shown here is derived from an EMBL/GenBank/DDBJ whole genome shotgun (WGS) entry which is preliminary data.</text>
</comment>
<feature type="transmembrane region" description="Helical" evidence="1">
    <location>
        <begin position="237"/>
        <end position="255"/>
    </location>
</feature>
<feature type="transmembrane region" description="Helical" evidence="1">
    <location>
        <begin position="287"/>
        <end position="311"/>
    </location>
</feature>
<dbReference type="PANTHER" id="PTHR43685">
    <property type="entry name" value="GLYCOSYLTRANSFERASE"/>
    <property type="match status" value="1"/>
</dbReference>
<reference evidence="3" key="2">
    <citation type="journal article" date="2021" name="PeerJ">
        <title>Extensive microbial diversity within the chicken gut microbiome revealed by metagenomics and culture.</title>
        <authorList>
            <person name="Gilroy R."/>
            <person name="Ravi A."/>
            <person name="Getino M."/>
            <person name="Pursley I."/>
            <person name="Horton D.L."/>
            <person name="Alikhan N.F."/>
            <person name="Baker D."/>
            <person name="Gharbi K."/>
            <person name="Hall N."/>
            <person name="Watson M."/>
            <person name="Adriaenssens E.M."/>
            <person name="Foster-Nyarko E."/>
            <person name="Jarju S."/>
            <person name="Secka A."/>
            <person name="Antonio M."/>
            <person name="Oren A."/>
            <person name="Chaudhuri R.R."/>
            <person name="La Ragione R."/>
            <person name="Hildebrand F."/>
            <person name="Pallen M.J."/>
        </authorList>
    </citation>
    <scope>NUCLEOTIDE SEQUENCE</scope>
    <source>
        <strain evidence="3">6919</strain>
    </source>
</reference>
<accession>A0A9D9NJ39</accession>
<proteinExistence type="predicted"/>
<reference evidence="3" key="1">
    <citation type="submission" date="2020-10" db="EMBL/GenBank/DDBJ databases">
        <authorList>
            <person name="Gilroy R."/>
        </authorList>
    </citation>
    <scope>NUCLEOTIDE SEQUENCE</scope>
    <source>
        <strain evidence="3">6919</strain>
    </source>
</reference>
<dbReference type="InterPro" id="IPR001173">
    <property type="entry name" value="Glyco_trans_2-like"/>
</dbReference>
<dbReference type="InterPro" id="IPR050834">
    <property type="entry name" value="Glycosyltransf_2"/>
</dbReference>
<sequence length="332" mass="37986">MPYFSIIVPVYNRVDEVDDLLGSLSQQTSKDFEVILVEDGSSERCEAVVAKFEDKVDVKYFYKENEGRSIARNYGMERASGEYFLFFDSDCVIPERYVATLRDALRSGYTDCFGGPDAAHNSFTDMQKAINYSMTSFLTTGGIRGGKVQLEKFVPRTFNMGFSRKVWEKVGGFREMFSEDIDMSTRIRQAGFSISLIRDAYVYHKRRNNLKSFCRQTYVFGMSRITLYMLYPDSLKLVHMLPAVFVIGVVTMALLSLLWSWWWIMPLAAYLLAVFVCALFSTKSLKISLLSIVTSVVQLGAYGLGFIKAYVWKVLLRHGRNVDEEVKLRKGK</sequence>
<evidence type="ECO:0000313" key="4">
    <source>
        <dbReference type="Proteomes" id="UP000823598"/>
    </source>
</evidence>
<feature type="transmembrane region" description="Helical" evidence="1">
    <location>
        <begin position="262"/>
        <end position="281"/>
    </location>
</feature>
<evidence type="ECO:0000259" key="2">
    <source>
        <dbReference type="Pfam" id="PF00535"/>
    </source>
</evidence>
<evidence type="ECO:0000256" key="1">
    <source>
        <dbReference type="SAM" id="Phobius"/>
    </source>
</evidence>
<dbReference type="Gene3D" id="3.90.550.10">
    <property type="entry name" value="Spore Coat Polysaccharide Biosynthesis Protein SpsA, Chain A"/>
    <property type="match status" value="1"/>
</dbReference>
<keyword evidence="1" id="KW-0472">Membrane</keyword>
<keyword evidence="1" id="KW-1133">Transmembrane helix</keyword>
<name>A0A9D9NJ39_9BACT</name>
<organism evidence="3 4">
    <name type="scientific">Candidatus Limisoma faecipullorum</name>
    <dbReference type="NCBI Taxonomy" id="2840854"/>
    <lineage>
        <taxon>Bacteria</taxon>
        <taxon>Pseudomonadati</taxon>
        <taxon>Bacteroidota</taxon>
        <taxon>Bacteroidia</taxon>
        <taxon>Bacteroidales</taxon>
        <taxon>Candidatus Limisoma</taxon>
    </lineage>
</organism>